<accession>A0A4C1WKC3</accession>
<organism evidence="2 3">
    <name type="scientific">Eumeta variegata</name>
    <name type="common">Bagworm moth</name>
    <name type="synonym">Eumeta japonica</name>
    <dbReference type="NCBI Taxonomy" id="151549"/>
    <lineage>
        <taxon>Eukaryota</taxon>
        <taxon>Metazoa</taxon>
        <taxon>Ecdysozoa</taxon>
        <taxon>Arthropoda</taxon>
        <taxon>Hexapoda</taxon>
        <taxon>Insecta</taxon>
        <taxon>Pterygota</taxon>
        <taxon>Neoptera</taxon>
        <taxon>Endopterygota</taxon>
        <taxon>Lepidoptera</taxon>
        <taxon>Glossata</taxon>
        <taxon>Ditrysia</taxon>
        <taxon>Tineoidea</taxon>
        <taxon>Psychidae</taxon>
        <taxon>Oiketicinae</taxon>
        <taxon>Eumeta</taxon>
    </lineage>
</organism>
<proteinExistence type="predicted"/>
<comment type="caution">
    <text evidence="2">The sequence shown here is derived from an EMBL/GenBank/DDBJ whole genome shotgun (WGS) entry which is preliminary data.</text>
</comment>
<keyword evidence="1" id="KW-0472">Membrane</keyword>
<protein>
    <submittedName>
        <fullName evidence="2">Uncharacterized protein</fullName>
    </submittedName>
</protein>
<dbReference type="Proteomes" id="UP000299102">
    <property type="component" value="Unassembled WGS sequence"/>
</dbReference>
<dbReference type="EMBL" id="BGZK01000579">
    <property type="protein sequence ID" value="GBP51300.1"/>
    <property type="molecule type" value="Genomic_DNA"/>
</dbReference>
<reference evidence="2 3" key="1">
    <citation type="journal article" date="2019" name="Commun. Biol.">
        <title>The bagworm genome reveals a unique fibroin gene that provides high tensile strength.</title>
        <authorList>
            <person name="Kono N."/>
            <person name="Nakamura H."/>
            <person name="Ohtoshi R."/>
            <person name="Tomita M."/>
            <person name="Numata K."/>
            <person name="Arakawa K."/>
        </authorList>
    </citation>
    <scope>NUCLEOTIDE SEQUENCE [LARGE SCALE GENOMIC DNA]</scope>
</reference>
<evidence type="ECO:0000313" key="2">
    <source>
        <dbReference type="EMBL" id="GBP51300.1"/>
    </source>
</evidence>
<keyword evidence="1" id="KW-0812">Transmembrane</keyword>
<evidence type="ECO:0000313" key="3">
    <source>
        <dbReference type="Proteomes" id="UP000299102"/>
    </source>
</evidence>
<keyword evidence="1" id="KW-1133">Transmembrane helix</keyword>
<sequence>MSHVELRTDATPWTQVLAVMHRLIEAELQRSIGLLSVSAGLPRPTTYRRSTKVAAAVGVVLELYPFISVFFFRNRVGISRDKRAYEPPNCRWSPSPMDTHNPRRVLSTSSASWEGIGCLIIKEMTNILCDDLLPDHVSDIQTSFGSLTDFRNVIGYMRRAAPAPAPIGLERACFSAPSSRCSHLPETLIRLHDK</sequence>
<gene>
    <name evidence="2" type="ORF">EVAR_34086_1</name>
</gene>
<dbReference type="AlphaFoldDB" id="A0A4C1WKC3"/>
<evidence type="ECO:0000256" key="1">
    <source>
        <dbReference type="SAM" id="Phobius"/>
    </source>
</evidence>
<keyword evidence="3" id="KW-1185">Reference proteome</keyword>
<name>A0A4C1WKC3_EUMVA</name>
<feature type="transmembrane region" description="Helical" evidence="1">
    <location>
        <begin position="53"/>
        <end position="72"/>
    </location>
</feature>